<evidence type="ECO:0008006" key="3">
    <source>
        <dbReference type="Google" id="ProtNLM"/>
    </source>
</evidence>
<dbReference type="OrthoDB" id="3041043at2759"/>
<dbReference type="AlphaFoldDB" id="A0A9P5TMX2"/>
<accession>A0A9P5TMX2</accession>
<comment type="caution">
    <text evidence="1">The sequence shown here is derived from an EMBL/GenBank/DDBJ whole genome shotgun (WGS) entry which is preliminary data.</text>
</comment>
<gene>
    <name evidence="1" type="ORF">CPB84DRAFT_1815433</name>
</gene>
<keyword evidence="2" id="KW-1185">Reference proteome</keyword>
<name>A0A9P5TMX2_GYMJU</name>
<evidence type="ECO:0000313" key="1">
    <source>
        <dbReference type="EMBL" id="KAF8900276.1"/>
    </source>
</evidence>
<dbReference type="EMBL" id="JADNYJ010000048">
    <property type="protein sequence ID" value="KAF8900276.1"/>
    <property type="molecule type" value="Genomic_DNA"/>
</dbReference>
<dbReference type="Proteomes" id="UP000724874">
    <property type="component" value="Unassembled WGS sequence"/>
</dbReference>
<protein>
    <recommendedName>
        <fullName evidence="3">F-box domain-containing protein</fullName>
    </recommendedName>
</protein>
<proteinExistence type="predicted"/>
<reference evidence="1" key="1">
    <citation type="submission" date="2020-11" db="EMBL/GenBank/DDBJ databases">
        <authorList>
            <consortium name="DOE Joint Genome Institute"/>
            <person name="Ahrendt S."/>
            <person name="Riley R."/>
            <person name="Andreopoulos W."/>
            <person name="LaButti K."/>
            <person name="Pangilinan J."/>
            <person name="Ruiz-duenas F.J."/>
            <person name="Barrasa J.M."/>
            <person name="Sanchez-Garcia M."/>
            <person name="Camarero S."/>
            <person name="Miyauchi S."/>
            <person name="Serrano A."/>
            <person name="Linde D."/>
            <person name="Babiker R."/>
            <person name="Drula E."/>
            <person name="Ayuso-Fernandez I."/>
            <person name="Pacheco R."/>
            <person name="Padilla G."/>
            <person name="Ferreira P."/>
            <person name="Barriuso J."/>
            <person name="Kellner H."/>
            <person name="Castanera R."/>
            <person name="Alfaro M."/>
            <person name="Ramirez L."/>
            <person name="Pisabarro A.G."/>
            <person name="Kuo A."/>
            <person name="Tritt A."/>
            <person name="Lipzen A."/>
            <person name="He G."/>
            <person name="Yan M."/>
            <person name="Ng V."/>
            <person name="Cullen D."/>
            <person name="Martin F."/>
            <person name="Rosso M.-N."/>
            <person name="Henrissat B."/>
            <person name="Hibbett D."/>
            <person name="Martinez A.T."/>
            <person name="Grigoriev I.V."/>
        </authorList>
    </citation>
    <scope>NUCLEOTIDE SEQUENCE</scope>
    <source>
        <strain evidence="1">AH 44721</strain>
    </source>
</reference>
<evidence type="ECO:0000313" key="2">
    <source>
        <dbReference type="Proteomes" id="UP000724874"/>
    </source>
</evidence>
<sequence>MSYLMDVQDEGTQSILPATTDDVLFSVLSPADLLRYSRTCRSTHAAVSAYIRRTFTIHDLLSRFFTPLEINTFRYYQSRTGMFISGSTALQFFNRETYPDSDLDIYVEHRYSRTIAFWLLSIGYSFVPRPRFQDEDLEEALRQNMAYDNVNFTVPAQASAFFESTSMGYFGRGVANVYNFTKSDPSRKIQLITAFHSPLEVILNFHSTCVMNVITHDTAYSLYPIATFEQKRALVISTEGSKQDTARTKYSERGWDMVERLTYDEVNDPRSAFAPGSRYVGDSKCWKIPISPSLDLRESFVEINSWNLRYRSNLKAVTSFKILLIDNLRYSYLVVNKSLQDYLTPALVGPEEDEQRLDRDIMQLLKWKRELS</sequence>
<organism evidence="1 2">
    <name type="scientific">Gymnopilus junonius</name>
    <name type="common">Spectacular rustgill mushroom</name>
    <name type="synonym">Gymnopilus spectabilis subsp. junonius</name>
    <dbReference type="NCBI Taxonomy" id="109634"/>
    <lineage>
        <taxon>Eukaryota</taxon>
        <taxon>Fungi</taxon>
        <taxon>Dikarya</taxon>
        <taxon>Basidiomycota</taxon>
        <taxon>Agaricomycotina</taxon>
        <taxon>Agaricomycetes</taxon>
        <taxon>Agaricomycetidae</taxon>
        <taxon>Agaricales</taxon>
        <taxon>Agaricineae</taxon>
        <taxon>Hymenogastraceae</taxon>
        <taxon>Gymnopilus</taxon>
    </lineage>
</organism>